<dbReference type="AlphaFoldDB" id="A0A916K5C0"/>
<comment type="caution">
    <text evidence="2">The sequence shown here is derived from an EMBL/GenBank/DDBJ whole genome shotgun (WGS) entry which is preliminary data.</text>
</comment>
<dbReference type="InterPro" id="IPR012925">
    <property type="entry name" value="TipAS_dom"/>
</dbReference>
<feature type="domain" description="HTH merR-type" evidence="1">
    <location>
        <begin position="9"/>
        <end position="78"/>
    </location>
</feature>
<dbReference type="GO" id="GO:0003677">
    <property type="term" value="F:DNA binding"/>
    <property type="evidence" value="ECO:0007669"/>
    <property type="project" value="InterPro"/>
</dbReference>
<dbReference type="PANTHER" id="PTHR30204:SF96">
    <property type="entry name" value="CHROMOSOME-ANCHORING PROTEIN RACA"/>
    <property type="match status" value="1"/>
</dbReference>
<protein>
    <recommendedName>
        <fullName evidence="1">HTH merR-type domain-containing protein</fullName>
    </recommendedName>
</protein>
<reference evidence="2" key="1">
    <citation type="submission" date="2021-06" db="EMBL/GenBank/DDBJ databases">
        <authorList>
            <person name="Criscuolo A."/>
        </authorList>
    </citation>
    <scope>NUCLEOTIDE SEQUENCE</scope>
    <source>
        <strain evidence="2">CIP111600</strain>
    </source>
</reference>
<proteinExistence type="predicted"/>
<dbReference type="PROSITE" id="PS50937">
    <property type="entry name" value="HTH_MERR_2"/>
    <property type="match status" value="1"/>
</dbReference>
<name>A0A916K5C0_9BACL</name>
<evidence type="ECO:0000313" key="3">
    <source>
        <dbReference type="Proteomes" id="UP000693672"/>
    </source>
</evidence>
<dbReference type="SMART" id="SM00422">
    <property type="entry name" value="HTH_MERR"/>
    <property type="match status" value="1"/>
</dbReference>
<dbReference type="InterPro" id="IPR047057">
    <property type="entry name" value="MerR_fam"/>
</dbReference>
<accession>A0A916K5C0</accession>
<organism evidence="2 3">
    <name type="scientific">Paenibacillus solanacearum</name>
    <dbReference type="NCBI Taxonomy" id="2048548"/>
    <lineage>
        <taxon>Bacteria</taxon>
        <taxon>Bacillati</taxon>
        <taxon>Bacillota</taxon>
        <taxon>Bacilli</taxon>
        <taxon>Bacillales</taxon>
        <taxon>Paenibacillaceae</taxon>
        <taxon>Paenibacillus</taxon>
    </lineage>
</organism>
<gene>
    <name evidence="2" type="ORF">PAESOLCIP111_04122</name>
</gene>
<dbReference type="Proteomes" id="UP000693672">
    <property type="component" value="Unassembled WGS sequence"/>
</dbReference>
<sequence length="268" mass="30630">MSREAREPFFTVGELARKGGVTIRTLQYYDACGLLVPSGYSEGGRRMYGKRDILRLQQILFLKSLGFSLEEIGEKLLPADSAAELSRVFKQQRSILVEQIARIQQTVNEMDQLIGEVETGSDISIERLLLITKASRTDNPYFFLTRNMSKEQTEYLIERFNEQEAAEFNQDLQALTAKLIALYRRKEQPEGAEGQQLAEMWWKLTMQMTKGDLSMLQDMSALLVNENSWPADAADLREATQTFMREAVLAYLRNNNITLPKTRGESHS</sequence>
<evidence type="ECO:0000313" key="2">
    <source>
        <dbReference type="EMBL" id="CAG7640307.1"/>
    </source>
</evidence>
<dbReference type="RefSeq" id="WP_218093852.1">
    <property type="nucleotide sequence ID" value="NZ_CAJVAS010000021.1"/>
</dbReference>
<dbReference type="PANTHER" id="PTHR30204">
    <property type="entry name" value="REDOX-CYCLING DRUG-SENSING TRANSCRIPTIONAL ACTIVATOR SOXR"/>
    <property type="match status" value="1"/>
</dbReference>
<dbReference type="InterPro" id="IPR000551">
    <property type="entry name" value="MerR-type_HTH_dom"/>
</dbReference>
<dbReference type="GO" id="GO:0003700">
    <property type="term" value="F:DNA-binding transcription factor activity"/>
    <property type="evidence" value="ECO:0007669"/>
    <property type="project" value="InterPro"/>
</dbReference>
<keyword evidence="3" id="KW-1185">Reference proteome</keyword>
<dbReference type="Pfam" id="PF07739">
    <property type="entry name" value="TipAS"/>
    <property type="match status" value="1"/>
</dbReference>
<evidence type="ECO:0000259" key="1">
    <source>
        <dbReference type="PROSITE" id="PS50937"/>
    </source>
</evidence>
<dbReference type="EMBL" id="CAJVAS010000021">
    <property type="protein sequence ID" value="CAG7640307.1"/>
    <property type="molecule type" value="Genomic_DNA"/>
</dbReference>
<dbReference type="Pfam" id="PF13411">
    <property type="entry name" value="MerR_1"/>
    <property type="match status" value="1"/>
</dbReference>
<dbReference type="CDD" id="cd01106">
    <property type="entry name" value="HTH_TipAL-Mta"/>
    <property type="match status" value="1"/>
</dbReference>